<dbReference type="InterPro" id="IPR038740">
    <property type="entry name" value="BioF2-like_GNAT_dom"/>
</dbReference>
<dbReference type="AlphaFoldDB" id="A0A556MRF6"/>
<keyword evidence="2" id="KW-0808">Transferase</keyword>
<dbReference type="Proteomes" id="UP000316008">
    <property type="component" value="Unassembled WGS sequence"/>
</dbReference>
<dbReference type="OrthoDB" id="1113003at2"/>
<reference evidence="2 3" key="1">
    <citation type="submission" date="2019-07" db="EMBL/GenBank/DDBJ databases">
        <authorList>
            <person name="Huq M.A."/>
        </authorList>
    </citation>
    <scope>NUCLEOTIDE SEQUENCE [LARGE SCALE GENOMIC DNA]</scope>
    <source>
        <strain evidence="2 3">MAH-3</strain>
    </source>
</reference>
<dbReference type="EMBL" id="VLPL01000005">
    <property type="protein sequence ID" value="TSJ42369.1"/>
    <property type="molecule type" value="Genomic_DNA"/>
</dbReference>
<feature type="domain" description="BioF2-like acetyltransferase" evidence="1">
    <location>
        <begin position="125"/>
        <end position="247"/>
    </location>
</feature>
<comment type="caution">
    <text evidence="2">The sequence shown here is derived from an EMBL/GenBank/DDBJ whole genome shotgun (WGS) entry which is preliminary data.</text>
</comment>
<dbReference type="RefSeq" id="WP_144333324.1">
    <property type="nucleotide sequence ID" value="NZ_VLPL01000005.1"/>
</dbReference>
<organism evidence="2 3">
    <name type="scientific">Fluviicola chungangensis</name>
    <dbReference type="NCBI Taxonomy" id="2597671"/>
    <lineage>
        <taxon>Bacteria</taxon>
        <taxon>Pseudomonadati</taxon>
        <taxon>Bacteroidota</taxon>
        <taxon>Flavobacteriia</taxon>
        <taxon>Flavobacteriales</taxon>
        <taxon>Crocinitomicaceae</taxon>
        <taxon>Fluviicola</taxon>
    </lineage>
</organism>
<name>A0A556MRF6_9FLAO</name>
<dbReference type="InterPro" id="IPR016181">
    <property type="entry name" value="Acyl_CoA_acyltransferase"/>
</dbReference>
<dbReference type="Pfam" id="PF13480">
    <property type="entry name" value="Acetyltransf_6"/>
    <property type="match status" value="1"/>
</dbReference>
<accession>A0A556MRF6</accession>
<protein>
    <submittedName>
        <fullName evidence="2">GNAT family N-acetyltransferase</fullName>
    </submittedName>
</protein>
<sequence length="290" mass="33204">MQLINADSTEVKEKWDELVSSYNASVFSESTYLDATAGNWMILYSDDFKSGMACPYVLKGGVKVLVTPFFNRFMEWIGEPVGENELIRTLKNEFPVADLQVGKGFNLGQRVFQKLAPGNLKLNQQAKRSLNKAAELQVEQGEHISAMMDLLRNELQNRIPGINEETLPILEHLVNKYRYKGLGQFNLYNENEWLGGIWIIETSTTVLYLKGTTREEAKKSGGMYKLMHHAVTYAHSKGKVFDFGGSNVESVRRFNLNFGAEDVVYSHLSWNNAPFWWKTVKMIRDKWVKK</sequence>
<keyword evidence="3" id="KW-1185">Reference proteome</keyword>
<dbReference type="GO" id="GO:0016740">
    <property type="term" value="F:transferase activity"/>
    <property type="evidence" value="ECO:0007669"/>
    <property type="project" value="UniProtKB-KW"/>
</dbReference>
<dbReference type="SUPFAM" id="SSF55729">
    <property type="entry name" value="Acyl-CoA N-acyltransferases (Nat)"/>
    <property type="match status" value="1"/>
</dbReference>
<gene>
    <name evidence="2" type="ORF">FO442_11420</name>
</gene>
<proteinExistence type="predicted"/>
<dbReference type="Gene3D" id="3.40.630.30">
    <property type="match status" value="1"/>
</dbReference>
<evidence type="ECO:0000313" key="2">
    <source>
        <dbReference type="EMBL" id="TSJ42369.1"/>
    </source>
</evidence>
<evidence type="ECO:0000259" key="1">
    <source>
        <dbReference type="Pfam" id="PF13480"/>
    </source>
</evidence>
<evidence type="ECO:0000313" key="3">
    <source>
        <dbReference type="Proteomes" id="UP000316008"/>
    </source>
</evidence>